<gene>
    <name evidence="2" type="ORF">SDC9_01740</name>
</gene>
<organism evidence="2">
    <name type="scientific">bioreactor metagenome</name>
    <dbReference type="NCBI Taxonomy" id="1076179"/>
    <lineage>
        <taxon>unclassified sequences</taxon>
        <taxon>metagenomes</taxon>
        <taxon>ecological metagenomes</taxon>
    </lineage>
</organism>
<keyword evidence="1" id="KW-0472">Membrane</keyword>
<accession>A0A644SNT3</accession>
<evidence type="ECO:0000256" key="1">
    <source>
        <dbReference type="SAM" id="Phobius"/>
    </source>
</evidence>
<evidence type="ECO:0000313" key="2">
    <source>
        <dbReference type="EMBL" id="MPL56256.1"/>
    </source>
</evidence>
<name>A0A644SNT3_9ZZZZ</name>
<comment type="caution">
    <text evidence="2">The sequence shown here is derived from an EMBL/GenBank/DDBJ whole genome shotgun (WGS) entry which is preliminary data.</text>
</comment>
<evidence type="ECO:0008006" key="3">
    <source>
        <dbReference type="Google" id="ProtNLM"/>
    </source>
</evidence>
<feature type="transmembrane region" description="Helical" evidence="1">
    <location>
        <begin position="12"/>
        <end position="38"/>
    </location>
</feature>
<reference evidence="2" key="1">
    <citation type="submission" date="2019-08" db="EMBL/GenBank/DDBJ databases">
        <authorList>
            <person name="Kucharzyk K."/>
            <person name="Murdoch R.W."/>
            <person name="Higgins S."/>
            <person name="Loffler F."/>
        </authorList>
    </citation>
    <scope>NUCLEOTIDE SEQUENCE</scope>
</reference>
<keyword evidence="1" id="KW-0812">Transmembrane</keyword>
<dbReference type="AlphaFoldDB" id="A0A644SNT3"/>
<proteinExistence type="predicted"/>
<sequence length="76" mass="9034">MSFINKLNCFYMFNYLSVLIGLFYIALGVFVIVYRFFLVQLDEIPSYLLGGLLILYGIFRIGRAIYYIRRKDEEDV</sequence>
<dbReference type="EMBL" id="VSSQ01000003">
    <property type="protein sequence ID" value="MPL56256.1"/>
    <property type="molecule type" value="Genomic_DNA"/>
</dbReference>
<keyword evidence="1" id="KW-1133">Transmembrane helix</keyword>
<feature type="transmembrane region" description="Helical" evidence="1">
    <location>
        <begin position="44"/>
        <end position="62"/>
    </location>
</feature>
<protein>
    <recommendedName>
        <fullName evidence="3">C4-dicarboxylate ABC transporter</fullName>
    </recommendedName>
</protein>